<dbReference type="GeneID" id="80351580"/>
<organism evidence="1 2">
    <name type="scientific">Nocardia wallacei</name>
    <dbReference type="NCBI Taxonomy" id="480035"/>
    <lineage>
        <taxon>Bacteria</taxon>
        <taxon>Bacillati</taxon>
        <taxon>Actinomycetota</taxon>
        <taxon>Actinomycetes</taxon>
        <taxon>Mycobacteriales</taxon>
        <taxon>Nocardiaceae</taxon>
        <taxon>Nocardia</taxon>
    </lineage>
</organism>
<evidence type="ECO:0000313" key="2">
    <source>
        <dbReference type="Proteomes" id="UP000516173"/>
    </source>
</evidence>
<proteinExistence type="predicted"/>
<dbReference type="Proteomes" id="UP000516173">
    <property type="component" value="Plasmid pFMUON74"/>
</dbReference>
<gene>
    <name evidence="1" type="ORF">NWFMUON74_72140</name>
</gene>
<accession>A0A7G1KWJ7</accession>
<name>A0A7G1KWJ7_9NOCA</name>
<keyword evidence="2" id="KW-1185">Reference proteome</keyword>
<dbReference type="AlphaFoldDB" id="A0A7G1KWJ7"/>
<dbReference type="KEGG" id="nwl:NWFMUON74_72140"/>
<sequence>MNNTTWKKYGDVDEYGAQEYRAQHDGVYMRVRMFDDCGQFSIGLHEWNPSGIDSGHAADFEDAKTKAGAAAALFIEAGRPEQVVRKSSAAGPCLPQGVLLGESAKFVFYLDGARKRRMKKTPGSWLVHTEPCSRCGGRYDD</sequence>
<evidence type="ECO:0000313" key="1">
    <source>
        <dbReference type="EMBL" id="BCK59442.1"/>
    </source>
</evidence>
<geneLocation type="plasmid" evidence="1 2">
    <name>pFMUON74</name>
</geneLocation>
<dbReference type="EMBL" id="AP023397">
    <property type="protein sequence ID" value="BCK59442.1"/>
    <property type="molecule type" value="Genomic_DNA"/>
</dbReference>
<keyword evidence="1" id="KW-0614">Plasmid</keyword>
<protein>
    <submittedName>
        <fullName evidence="1">Uncharacterized protein</fullName>
    </submittedName>
</protein>
<dbReference type="RefSeq" id="WP_187689649.1">
    <property type="nucleotide sequence ID" value="NZ_AP023397.1"/>
</dbReference>
<reference evidence="1 2" key="1">
    <citation type="submission" date="2020-08" db="EMBL/GenBank/DDBJ databases">
        <title>Genome Sequencing of Nocardia wallacei strain FMUON74 and assembly.</title>
        <authorList>
            <person name="Toyokawa M."/>
            <person name="Uesaka K."/>
        </authorList>
    </citation>
    <scope>NUCLEOTIDE SEQUENCE [LARGE SCALE GENOMIC DNA]</scope>
    <source>
        <strain evidence="1 2">FMUON74</strain>
        <plasmid evidence="1 2">pFMUON74</plasmid>
    </source>
</reference>